<dbReference type="PANTHER" id="PTHR11014">
    <property type="entry name" value="PEPTIDASE M20 FAMILY MEMBER"/>
    <property type="match status" value="1"/>
</dbReference>
<evidence type="ECO:0000313" key="8">
    <source>
        <dbReference type="Proteomes" id="UP001155144"/>
    </source>
</evidence>
<keyword evidence="2" id="KW-0479">Metal-binding</keyword>
<evidence type="ECO:0000256" key="3">
    <source>
        <dbReference type="SAM" id="MobiDB-lite"/>
    </source>
</evidence>
<dbReference type="CDD" id="cd08014">
    <property type="entry name" value="M20_Acy1-like"/>
    <property type="match status" value="1"/>
</dbReference>
<evidence type="ECO:0000313" key="7">
    <source>
        <dbReference type="EMBL" id="MCS4120999.1"/>
    </source>
</evidence>
<dbReference type="Pfam" id="PF07687">
    <property type="entry name" value="M20_dimer"/>
    <property type="match status" value="1"/>
</dbReference>
<dbReference type="AlphaFoldDB" id="A0A9X2Q2K3"/>
<dbReference type="GO" id="GO:0046872">
    <property type="term" value="F:metal ion binding"/>
    <property type="evidence" value="ECO:0007669"/>
    <property type="project" value="UniProtKB-KW"/>
</dbReference>
<proteinExistence type="predicted"/>
<evidence type="ECO:0000313" key="6">
    <source>
        <dbReference type="EMBL" id="MCS3952596.1"/>
    </source>
</evidence>
<organism evidence="7 8">
    <name type="scientific">Salinibacter ruber</name>
    <dbReference type="NCBI Taxonomy" id="146919"/>
    <lineage>
        <taxon>Bacteria</taxon>
        <taxon>Pseudomonadati</taxon>
        <taxon>Rhodothermota</taxon>
        <taxon>Rhodothermia</taxon>
        <taxon>Rhodothermales</taxon>
        <taxon>Salinibacteraceae</taxon>
        <taxon>Salinibacter</taxon>
    </lineage>
</organism>
<evidence type="ECO:0000256" key="2">
    <source>
        <dbReference type="PIRSR" id="PIRSR005962-1"/>
    </source>
</evidence>
<dbReference type="EMBL" id="JANUBL010000002">
    <property type="protein sequence ID" value="MCS4120999.1"/>
    <property type="molecule type" value="Genomic_DNA"/>
</dbReference>
<dbReference type="Proteomes" id="UP001155144">
    <property type="component" value="Unassembled WGS sequence"/>
</dbReference>
<evidence type="ECO:0000313" key="5">
    <source>
        <dbReference type="EMBL" id="MCS3708933.1"/>
    </source>
</evidence>
<accession>A0A9X2Q2K3</accession>
<dbReference type="InterPro" id="IPR036264">
    <property type="entry name" value="Bact_exopeptidase_dim_dom"/>
</dbReference>
<feature type="binding site" evidence="2">
    <location>
        <position position="120"/>
    </location>
    <ligand>
        <name>Mn(2+)</name>
        <dbReference type="ChEBI" id="CHEBI:29035"/>
        <label>2</label>
    </ligand>
</feature>
<dbReference type="EMBL" id="JANUAE010000002">
    <property type="protein sequence ID" value="MCS3708933.1"/>
    <property type="molecule type" value="Genomic_DNA"/>
</dbReference>
<dbReference type="Proteomes" id="UP001155057">
    <property type="component" value="Unassembled WGS sequence"/>
</dbReference>
<dbReference type="NCBIfam" id="TIGR01891">
    <property type="entry name" value="amidohydrolases"/>
    <property type="match status" value="1"/>
</dbReference>
<protein>
    <submittedName>
        <fullName evidence="7">Amidohydrolase</fullName>
    </submittedName>
</protein>
<dbReference type="PANTHER" id="PTHR11014:SF63">
    <property type="entry name" value="METALLOPEPTIDASE, PUTATIVE (AFU_ORTHOLOGUE AFUA_6G09600)-RELATED"/>
    <property type="match status" value="1"/>
</dbReference>
<feature type="binding site" evidence="2">
    <location>
        <position position="379"/>
    </location>
    <ligand>
        <name>Mn(2+)</name>
        <dbReference type="ChEBI" id="CHEBI:29035"/>
        <label>2</label>
    </ligand>
</feature>
<name>A0A9X2Q2K3_9BACT</name>
<evidence type="ECO:0000256" key="1">
    <source>
        <dbReference type="ARBA" id="ARBA00022801"/>
    </source>
</evidence>
<feature type="binding site" evidence="2">
    <location>
        <position position="118"/>
    </location>
    <ligand>
        <name>Mn(2+)</name>
        <dbReference type="ChEBI" id="CHEBI:29035"/>
        <label>2</label>
    </ligand>
</feature>
<feature type="domain" description="Peptidase M20 dimerisation" evidence="4">
    <location>
        <begin position="212"/>
        <end position="296"/>
    </location>
</feature>
<dbReference type="SUPFAM" id="SSF55031">
    <property type="entry name" value="Bacterial exopeptidase dimerisation domain"/>
    <property type="match status" value="1"/>
</dbReference>
<feature type="compositionally biased region" description="Polar residues" evidence="3">
    <location>
        <begin position="412"/>
        <end position="431"/>
    </location>
</feature>
<dbReference type="InterPro" id="IPR002933">
    <property type="entry name" value="Peptidase_M20"/>
</dbReference>
<comment type="caution">
    <text evidence="7">The sequence shown here is derived from an EMBL/GenBank/DDBJ whole genome shotgun (WGS) entry which is preliminary data.</text>
</comment>
<dbReference type="Proteomes" id="UP001155010">
    <property type="component" value="Unassembled WGS sequence"/>
</dbReference>
<dbReference type="PIRSF" id="PIRSF005962">
    <property type="entry name" value="Pept_M20D_amidohydro"/>
    <property type="match status" value="1"/>
</dbReference>
<keyword evidence="2" id="KW-0464">Manganese</keyword>
<evidence type="ECO:0000259" key="4">
    <source>
        <dbReference type="Pfam" id="PF07687"/>
    </source>
</evidence>
<dbReference type="GeneID" id="83728311"/>
<dbReference type="Pfam" id="PF01546">
    <property type="entry name" value="Peptidase_M20"/>
    <property type="match status" value="1"/>
</dbReference>
<dbReference type="InterPro" id="IPR017439">
    <property type="entry name" value="Amidohydrolase"/>
</dbReference>
<sequence>MLSSVSPVDRSHLPDPVANMADEAQSLAQVLVGVRRYLHRHPEVGMEEHNTSRFIRETLEGYGLDVYGPIAGTGLYVDIEGSAPGGAVGYRADIDALPTQDQKQVPYRSQTPNVAHLCGHDAHTAIAIGVALVLHNNRDQLQGRARVFFQPNEEGLPSGAPLMIRGGVLEGLDAVYAVHVDPTLEVGRYGLITGPATASSDRFEVRIRQEGTGHSARPHEGADTVWIASQLMNQFYQLSGRITDPRTPSVLTVTMLDGSEAHNVIPEQAALGGTLRTVSPDDRETIRTHMREIANRMESLHKAHVELDFEDGSPPVINDEAAIANVEATIRDTFGEEAIHQISESSMGGEDFAHYLKHVSGGFVRVGTASGPETSYPLHHHRFDLDETPLAPTSRLMARVLLNHLDRAGPETPSTSPNLTSTDNGTPEATH</sequence>
<comment type="cofactor">
    <cofactor evidence="2">
        <name>Mn(2+)</name>
        <dbReference type="ChEBI" id="CHEBI:29035"/>
    </cofactor>
    <text evidence="2">The Mn(2+) ion enhances activity.</text>
</comment>
<keyword evidence="1" id="KW-0378">Hydrolase</keyword>
<dbReference type="InterPro" id="IPR011650">
    <property type="entry name" value="Peptidase_M20_dimer"/>
</dbReference>
<dbReference type="SUPFAM" id="SSF53187">
    <property type="entry name" value="Zn-dependent exopeptidases"/>
    <property type="match status" value="1"/>
</dbReference>
<feature type="binding site" evidence="2">
    <location>
        <position position="154"/>
    </location>
    <ligand>
        <name>Mn(2+)</name>
        <dbReference type="ChEBI" id="CHEBI:29035"/>
        <label>2</label>
    </ligand>
</feature>
<reference evidence="7" key="1">
    <citation type="submission" date="2022-08" db="EMBL/GenBank/DDBJ databases">
        <title>Genomic Encyclopedia of Type Strains, Phase V (KMG-V): Genome sequencing to study the core and pangenomes of soil and plant-associated prokaryotes.</title>
        <authorList>
            <person name="Whitman W."/>
        </authorList>
    </citation>
    <scope>NUCLEOTIDE SEQUENCE</scope>
    <source>
        <strain evidence="6">SP2017</strain>
        <strain evidence="7">SP3026</strain>
        <strain evidence="5">SP3049</strain>
    </source>
</reference>
<dbReference type="Gene3D" id="3.40.630.10">
    <property type="entry name" value="Zn peptidases"/>
    <property type="match status" value="1"/>
</dbReference>
<dbReference type="RefSeq" id="WP_103016088.1">
    <property type="nucleotide sequence ID" value="NZ_CALTRY010000017.1"/>
</dbReference>
<dbReference type="Gene3D" id="3.30.70.360">
    <property type="match status" value="1"/>
</dbReference>
<dbReference type="EMBL" id="JANUBB010000010">
    <property type="protein sequence ID" value="MCS3952596.1"/>
    <property type="molecule type" value="Genomic_DNA"/>
</dbReference>
<feature type="region of interest" description="Disordered" evidence="3">
    <location>
        <begin position="407"/>
        <end position="431"/>
    </location>
</feature>
<feature type="binding site" evidence="2">
    <location>
        <position position="179"/>
    </location>
    <ligand>
        <name>Mn(2+)</name>
        <dbReference type="ChEBI" id="CHEBI:29035"/>
        <label>2</label>
    </ligand>
</feature>
<gene>
    <name evidence="7" type="ORF">GGP45_001341</name>
    <name evidence="5" type="ORF">GGP61_000528</name>
    <name evidence="6" type="ORF">GGP83_002568</name>
</gene>
<dbReference type="GO" id="GO:0016787">
    <property type="term" value="F:hydrolase activity"/>
    <property type="evidence" value="ECO:0007669"/>
    <property type="project" value="UniProtKB-KW"/>
</dbReference>